<sequence length="344" mass="37046">MSVPSKTAEYFMAGMDGIHNLTYRESPLSLPKANEVLVKIHAVSLNYRDIAFATGTYPGAVTGIVPCSDMAGEVVATGIDVQNWKKGDRVTSSFCLDHIAGDITDVIRATALGSPIDGVLTQYRNFPAHALVKIPDYMTFEQASTLACAALTAWSSLRGPVPLKGGDTVLVEGTGGVSIFALQFASAMGATVIVTSSSDEKVKLAKQLGATHTINYKTHPNWDQELLKLTNGRGVDHVIEIGGAGTLLKAIASTRMVGWLHNIGFLAGEDDMGNLPLELLKRGVSYRAILIGSRLQFEDMNRLLEARQIQPVIDKVFPFDQALQAYEHLASQKHVGKVVIKIAN</sequence>
<accession>A0AAW0F6V9</accession>
<dbReference type="InterPro" id="IPR011032">
    <property type="entry name" value="GroES-like_sf"/>
</dbReference>
<name>A0AAW0F6V9_9APHY</name>
<reference evidence="2 3" key="1">
    <citation type="submission" date="2022-09" db="EMBL/GenBank/DDBJ databases">
        <authorList>
            <person name="Palmer J.M."/>
        </authorList>
    </citation>
    <scope>NUCLEOTIDE SEQUENCE [LARGE SCALE GENOMIC DNA]</scope>
    <source>
        <strain evidence="2 3">DSM 7382</strain>
    </source>
</reference>
<dbReference type="SUPFAM" id="SSF51735">
    <property type="entry name" value="NAD(P)-binding Rossmann-fold domains"/>
    <property type="match status" value="1"/>
</dbReference>
<dbReference type="InterPro" id="IPR052711">
    <property type="entry name" value="Zinc_ADH-like"/>
</dbReference>
<dbReference type="InterPro" id="IPR036291">
    <property type="entry name" value="NAD(P)-bd_dom_sf"/>
</dbReference>
<gene>
    <name evidence="2" type="ORF">QCA50_021177</name>
</gene>
<dbReference type="CDD" id="cd08276">
    <property type="entry name" value="MDR7"/>
    <property type="match status" value="1"/>
</dbReference>
<comment type="caution">
    <text evidence="2">The sequence shown here is derived from an EMBL/GenBank/DDBJ whole genome shotgun (WGS) entry which is preliminary data.</text>
</comment>
<dbReference type="Pfam" id="PF08240">
    <property type="entry name" value="ADH_N"/>
    <property type="match status" value="1"/>
</dbReference>
<dbReference type="GO" id="GO:0016491">
    <property type="term" value="F:oxidoreductase activity"/>
    <property type="evidence" value="ECO:0007669"/>
    <property type="project" value="InterPro"/>
</dbReference>
<dbReference type="SMART" id="SM00829">
    <property type="entry name" value="PKS_ER"/>
    <property type="match status" value="1"/>
</dbReference>
<dbReference type="InterPro" id="IPR020843">
    <property type="entry name" value="ER"/>
</dbReference>
<dbReference type="PANTHER" id="PTHR45033">
    <property type="match status" value="1"/>
</dbReference>
<dbReference type="Proteomes" id="UP001385951">
    <property type="component" value="Unassembled WGS sequence"/>
</dbReference>
<dbReference type="PANTHER" id="PTHR45033:SF1">
    <property type="entry name" value="OXIDOREDUCTASE (EUROFUNG)"/>
    <property type="match status" value="1"/>
</dbReference>
<evidence type="ECO:0000313" key="2">
    <source>
        <dbReference type="EMBL" id="KAK7675885.1"/>
    </source>
</evidence>
<organism evidence="2 3">
    <name type="scientific">Cerrena zonata</name>
    <dbReference type="NCBI Taxonomy" id="2478898"/>
    <lineage>
        <taxon>Eukaryota</taxon>
        <taxon>Fungi</taxon>
        <taxon>Dikarya</taxon>
        <taxon>Basidiomycota</taxon>
        <taxon>Agaricomycotina</taxon>
        <taxon>Agaricomycetes</taxon>
        <taxon>Polyporales</taxon>
        <taxon>Cerrenaceae</taxon>
        <taxon>Cerrena</taxon>
    </lineage>
</organism>
<dbReference type="AlphaFoldDB" id="A0AAW0F6V9"/>
<dbReference type="SUPFAM" id="SSF50129">
    <property type="entry name" value="GroES-like"/>
    <property type="match status" value="1"/>
</dbReference>
<proteinExistence type="predicted"/>
<dbReference type="InterPro" id="IPR013154">
    <property type="entry name" value="ADH-like_N"/>
</dbReference>
<keyword evidence="3" id="KW-1185">Reference proteome</keyword>
<dbReference type="InterPro" id="IPR013149">
    <property type="entry name" value="ADH-like_C"/>
</dbReference>
<protein>
    <recommendedName>
        <fullName evidence="1">Enoyl reductase (ER) domain-containing protein</fullName>
    </recommendedName>
</protein>
<evidence type="ECO:0000313" key="3">
    <source>
        <dbReference type="Proteomes" id="UP001385951"/>
    </source>
</evidence>
<dbReference type="Gene3D" id="3.90.180.10">
    <property type="entry name" value="Medium-chain alcohol dehydrogenases, catalytic domain"/>
    <property type="match status" value="1"/>
</dbReference>
<dbReference type="Pfam" id="PF00107">
    <property type="entry name" value="ADH_zinc_N"/>
    <property type="match status" value="1"/>
</dbReference>
<evidence type="ECO:0000259" key="1">
    <source>
        <dbReference type="SMART" id="SM00829"/>
    </source>
</evidence>
<dbReference type="EMBL" id="JASBNA010000164">
    <property type="protein sequence ID" value="KAK7675885.1"/>
    <property type="molecule type" value="Genomic_DNA"/>
</dbReference>
<dbReference type="Gene3D" id="3.40.50.720">
    <property type="entry name" value="NAD(P)-binding Rossmann-like Domain"/>
    <property type="match status" value="1"/>
</dbReference>
<feature type="domain" description="Enoyl reductase (ER)" evidence="1">
    <location>
        <begin position="17"/>
        <end position="340"/>
    </location>
</feature>